<dbReference type="NCBIfam" id="NF002077">
    <property type="entry name" value="PRK00913.2-4"/>
    <property type="match status" value="1"/>
</dbReference>
<feature type="binding site" evidence="9">
    <location>
        <position position="347"/>
    </location>
    <ligand>
        <name>Mn(2+)</name>
        <dbReference type="ChEBI" id="CHEBI:29035"/>
        <label>2</label>
    </ligand>
</feature>
<evidence type="ECO:0000256" key="7">
    <source>
        <dbReference type="ARBA" id="ARBA00022801"/>
    </source>
</evidence>
<sequence length="489" mass="51134">MQFTAKVTDICKQRSCCAIIAADAKNRLTASGSELDDACGGAIGRVLKRGDLGKKLASTLVLTPTEGSLERILLVRSGGGGKLSQADYRKLAGASANAVKGYKDACSYLTELEVSGADSAWQAQQLALATGLAGYKFTRCKSGSDNSPLASFTLHVPERKQLKSIRSGMELGAAQATGSNVARELGNLPGNICTPNYLAAEARALAKKHTKLTTTVLDEKKMQSLGMGAFLSVAKGSDEPPALIAMQYKGGKAGAKPMVLVGKGITFDTGGISIKPGQAMDEMKFDMCGAASVFGVMHALLELQPAINVVGLVAAAENMPSGRASKPGDIVTTMSGKTVEILNTDAEGRLVLCDALTYAARYKPEVVIDIATLTGACVIALGNHATGLYANRDELAAKLIAAGERTGDRAWHMPLWDEYQSSLDSNFADMQNIGGREAGSVTAACFLSRFAGDYTWAHLDIAGSAWNSGANKGATGRPVPLLVEYLLGK</sequence>
<feature type="domain" description="Cytosol aminopeptidase" evidence="10">
    <location>
        <begin position="343"/>
        <end position="350"/>
    </location>
</feature>
<comment type="subcellular location">
    <subcellularLocation>
        <location evidence="9">Cytoplasm</location>
    </subcellularLocation>
</comment>
<feature type="active site" evidence="9">
    <location>
        <position position="275"/>
    </location>
</feature>
<dbReference type="EC" id="3.4.11.1" evidence="9"/>
<feature type="binding site" evidence="9">
    <location>
        <position position="263"/>
    </location>
    <ligand>
        <name>Mn(2+)</name>
        <dbReference type="ChEBI" id="CHEBI:29035"/>
        <label>2</label>
    </ligand>
</feature>
<dbReference type="NCBIfam" id="NF002074">
    <property type="entry name" value="PRK00913.1-4"/>
    <property type="match status" value="1"/>
</dbReference>
<evidence type="ECO:0000256" key="2">
    <source>
        <dbReference type="ARBA" id="ARBA00000967"/>
    </source>
</evidence>
<dbReference type="Pfam" id="PF02789">
    <property type="entry name" value="Peptidase_M17_N"/>
    <property type="match status" value="1"/>
</dbReference>
<evidence type="ECO:0000256" key="5">
    <source>
        <dbReference type="ARBA" id="ARBA00022670"/>
    </source>
</evidence>
<dbReference type="Gene3D" id="3.40.220.10">
    <property type="entry name" value="Leucine Aminopeptidase, subunit E, domain 1"/>
    <property type="match status" value="1"/>
</dbReference>
<dbReference type="PROSITE" id="PS00631">
    <property type="entry name" value="CYTOSOL_AP"/>
    <property type="match status" value="1"/>
</dbReference>
<keyword evidence="6 9" id="KW-0479">Metal-binding</keyword>
<dbReference type="GO" id="GO:0005737">
    <property type="term" value="C:cytoplasm"/>
    <property type="evidence" value="ECO:0007669"/>
    <property type="project" value="UniProtKB-SubCell"/>
</dbReference>
<dbReference type="PANTHER" id="PTHR11963">
    <property type="entry name" value="LEUCINE AMINOPEPTIDASE-RELATED"/>
    <property type="match status" value="1"/>
</dbReference>
<keyword evidence="4 9" id="KW-0031">Aminopeptidase</keyword>
<evidence type="ECO:0000259" key="10">
    <source>
        <dbReference type="PROSITE" id="PS00631"/>
    </source>
</evidence>
<dbReference type="EC" id="3.4.11.10" evidence="9"/>
<dbReference type="GO" id="GO:0070006">
    <property type="term" value="F:metalloaminopeptidase activity"/>
    <property type="evidence" value="ECO:0007669"/>
    <property type="project" value="InterPro"/>
</dbReference>
<evidence type="ECO:0000256" key="4">
    <source>
        <dbReference type="ARBA" id="ARBA00022438"/>
    </source>
</evidence>
<comment type="catalytic activity">
    <reaction evidence="1 9">
        <text>Release of an N-terminal amino acid, Xaa-|-Yaa-, in which Xaa is preferably Leu, but may be other amino acids including Pro although not Arg or Lys, and Yaa may be Pro. Amino acid amides and methyl esters are also readily hydrolyzed, but rates on arylamides are exceedingly low.</text>
        <dbReference type="EC" id="3.4.11.1"/>
    </reaction>
</comment>
<dbReference type="PRINTS" id="PR00481">
    <property type="entry name" value="LAMNOPPTDASE"/>
</dbReference>
<dbReference type="SUPFAM" id="SSF52949">
    <property type="entry name" value="Macro domain-like"/>
    <property type="match status" value="1"/>
</dbReference>
<keyword evidence="12" id="KW-1185">Reference proteome</keyword>
<dbReference type="CDD" id="cd00433">
    <property type="entry name" value="Peptidase_M17"/>
    <property type="match status" value="1"/>
</dbReference>
<dbReference type="FunFam" id="3.40.630.10:FF:000004">
    <property type="entry name" value="Probable cytosol aminopeptidase"/>
    <property type="match status" value="1"/>
</dbReference>
<evidence type="ECO:0000313" key="11">
    <source>
        <dbReference type="EMBL" id="MBB3062988.1"/>
    </source>
</evidence>
<dbReference type="GO" id="GO:0030145">
    <property type="term" value="F:manganese ion binding"/>
    <property type="evidence" value="ECO:0007669"/>
    <property type="project" value="UniProtKB-UniRule"/>
</dbReference>
<dbReference type="NCBIfam" id="NF002073">
    <property type="entry name" value="PRK00913.1-2"/>
    <property type="match status" value="1"/>
</dbReference>
<evidence type="ECO:0000256" key="3">
    <source>
        <dbReference type="ARBA" id="ARBA00009528"/>
    </source>
</evidence>
<dbReference type="InterPro" id="IPR011356">
    <property type="entry name" value="Leucine_aapep/pepB"/>
</dbReference>
<keyword evidence="5 9" id="KW-0645">Protease</keyword>
<dbReference type="RefSeq" id="WP_183462758.1">
    <property type="nucleotide sequence ID" value="NZ_JACHWZ010000022.1"/>
</dbReference>
<feature type="active site" evidence="9">
    <location>
        <position position="349"/>
    </location>
</feature>
<dbReference type="Gene3D" id="3.40.630.10">
    <property type="entry name" value="Zn peptidases"/>
    <property type="match status" value="1"/>
</dbReference>
<feature type="binding site" evidence="9">
    <location>
        <position position="268"/>
    </location>
    <ligand>
        <name>Mn(2+)</name>
        <dbReference type="ChEBI" id="CHEBI:29035"/>
        <label>1</label>
    </ligand>
</feature>
<dbReference type="EMBL" id="JACHWZ010000022">
    <property type="protein sequence ID" value="MBB3062988.1"/>
    <property type="molecule type" value="Genomic_DNA"/>
</dbReference>
<dbReference type="PANTHER" id="PTHR11963:SF23">
    <property type="entry name" value="CYTOSOL AMINOPEPTIDASE"/>
    <property type="match status" value="1"/>
</dbReference>
<dbReference type="Proteomes" id="UP000535937">
    <property type="component" value="Unassembled WGS sequence"/>
</dbReference>
<keyword evidence="9" id="KW-0963">Cytoplasm</keyword>
<gene>
    <name evidence="9" type="primary">pepA</name>
    <name evidence="11" type="ORF">FHS09_003839</name>
</gene>
<dbReference type="SUPFAM" id="SSF53187">
    <property type="entry name" value="Zn-dependent exopeptidases"/>
    <property type="match status" value="1"/>
</dbReference>
<dbReference type="InterPro" id="IPR043472">
    <property type="entry name" value="Macro_dom-like"/>
</dbReference>
<feature type="binding site" evidence="9">
    <location>
        <position position="347"/>
    </location>
    <ligand>
        <name>Mn(2+)</name>
        <dbReference type="ChEBI" id="CHEBI:29035"/>
        <label>1</label>
    </ligand>
</feature>
<comment type="function">
    <text evidence="9">Presumably involved in the processing and regular turnover of intracellular proteins. Catalyzes the removal of unsubstituted N-terminal amino acids from various peptides.</text>
</comment>
<evidence type="ECO:0000313" key="12">
    <source>
        <dbReference type="Proteomes" id="UP000535937"/>
    </source>
</evidence>
<name>A0A7W4WEX2_9GAMM</name>
<evidence type="ECO:0000256" key="8">
    <source>
        <dbReference type="ARBA" id="ARBA00023211"/>
    </source>
</evidence>
<keyword evidence="8 9" id="KW-0464">Manganese</keyword>
<reference evidence="11 12" key="1">
    <citation type="submission" date="2020-08" db="EMBL/GenBank/DDBJ databases">
        <title>Genomic Encyclopedia of Type Strains, Phase III (KMG-III): the genomes of soil and plant-associated and newly described type strains.</title>
        <authorList>
            <person name="Whitman W."/>
        </authorList>
    </citation>
    <scope>NUCLEOTIDE SEQUENCE [LARGE SCALE GENOMIC DNA]</scope>
    <source>
        <strain evidence="11 12">CECT 8799</strain>
    </source>
</reference>
<dbReference type="AlphaFoldDB" id="A0A7W4WEX2"/>
<feature type="binding site" evidence="9">
    <location>
        <position position="286"/>
    </location>
    <ligand>
        <name>Mn(2+)</name>
        <dbReference type="ChEBI" id="CHEBI:29035"/>
        <label>2</label>
    </ligand>
</feature>
<dbReference type="Pfam" id="PF00883">
    <property type="entry name" value="Peptidase_M17"/>
    <property type="match status" value="1"/>
</dbReference>
<evidence type="ECO:0000256" key="9">
    <source>
        <dbReference type="HAMAP-Rule" id="MF_00181"/>
    </source>
</evidence>
<dbReference type="HAMAP" id="MF_00181">
    <property type="entry name" value="Cytosol_peptidase_M17"/>
    <property type="match status" value="1"/>
</dbReference>
<evidence type="ECO:0000256" key="6">
    <source>
        <dbReference type="ARBA" id="ARBA00022723"/>
    </source>
</evidence>
<feature type="binding site" evidence="9">
    <location>
        <position position="345"/>
    </location>
    <ligand>
        <name>Mn(2+)</name>
        <dbReference type="ChEBI" id="CHEBI:29035"/>
        <label>1</label>
    </ligand>
</feature>
<comment type="catalytic activity">
    <reaction evidence="2 9">
        <text>Release of an N-terminal amino acid, preferentially leucine, but not glutamic or aspartic acids.</text>
        <dbReference type="EC" id="3.4.11.10"/>
    </reaction>
</comment>
<proteinExistence type="inferred from homology"/>
<comment type="cofactor">
    <cofactor evidence="9">
        <name>Mn(2+)</name>
        <dbReference type="ChEBI" id="CHEBI:29035"/>
    </cofactor>
    <text evidence="9">Binds 2 manganese ions per subunit.</text>
</comment>
<evidence type="ECO:0000256" key="1">
    <source>
        <dbReference type="ARBA" id="ARBA00000135"/>
    </source>
</evidence>
<comment type="similarity">
    <text evidence="3 9">Belongs to the peptidase M17 family.</text>
</comment>
<keyword evidence="7 9" id="KW-0378">Hydrolase</keyword>
<organism evidence="11 12">
    <name type="scientific">Microbulbifer rhizosphaerae</name>
    <dbReference type="NCBI Taxonomy" id="1562603"/>
    <lineage>
        <taxon>Bacteria</taxon>
        <taxon>Pseudomonadati</taxon>
        <taxon>Pseudomonadota</taxon>
        <taxon>Gammaproteobacteria</taxon>
        <taxon>Cellvibrionales</taxon>
        <taxon>Microbulbiferaceae</taxon>
        <taxon>Microbulbifer</taxon>
    </lineage>
</organism>
<feature type="binding site" evidence="9">
    <location>
        <position position="268"/>
    </location>
    <ligand>
        <name>Mn(2+)</name>
        <dbReference type="ChEBI" id="CHEBI:29035"/>
        <label>2</label>
    </ligand>
</feature>
<dbReference type="InterPro" id="IPR000819">
    <property type="entry name" value="Peptidase_M17_C"/>
</dbReference>
<accession>A0A7W4WEX2</accession>
<comment type="caution">
    <text evidence="11">The sequence shown here is derived from an EMBL/GenBank/DDBJ whole genome shotgun (WGS) entry which is preliminary data.</text>
</comment>
<dbReference type="InterPro" id="IPR023042">
    <property type="entry name" value="Peptidase_M17_leu_NH2_pept"/>
</dbReference>
<protein>
    <recommendedName>
        <fullName evidence="9">Probable cytosol aminopeptidase</fullName>
        <ecNumber evidence="9">3.4.11.1</ecNumber>
    </recommendedName>
    <alternativeName>
        <fullName evidence="9">Leucine aminopeptidase</fullName>
        <shortName evidence="9">LAP</shortName>
        <ecNumber evidence="9">3.4.11.10</ecNumber>
    </alternativeName>
    <alternativeName>
        <fullName evidence="9">Leucyl aminopeptidase</fullName>
    </alternativeName>
</protein>
<dbReference type="GO" id="GO:0006508">
    <property type="term" value="P:proteolysis"/>
    <property type="evidence" value="ECO:0007669"/>
    <property type="project" value="UniProtKB-KW"/>
</dbReference>
<dbReference type="InterPro" id="IPR008283">
    <property type="entry name" value="Peptidase_M17_N"/>
</dbReference>